<evidence type="ECO:0000313" key="4">
    <source>
        <dbReference type="EMBL" id="KGN34324.1"/>
    </source>
</evidence>
<comment type="similarity">
    <text evidence="1">Belongs to the NAD(P)H dehydrogenase (quinone) family.</text>
</comment>
<protein>
    <submittedName>
        <fullName evidence="4">NAD(P)H dehydrogenase (Quinone)</fullName>
    </submittedName>
</protein>
<name>A0A0A0JBY7_9MICO</name>
<organism evidence="4 5">
    <name type="scientific">Knoellia sinensis KCTC 19936</name>
    <dbReference type="NCBI Taxonomy" id="1385520"/>
    <lineage>
        <taxon>Bacteria</taxon>
        <taxon>Bacillati</taxon>
        <taxon>Actinomycetota</taxon>
        <taxon>Actinomycetes</taxon>
        <taxon>Micrococcales</taxon>
        <taxon>Intrasporangiaceae</taxon>
        <taxon>Knoellia</taxon>
    </lineage>
</organism>
<evidence type="ECO:0000256" key="1">
    <source>
        <dbReference type="ARBA" id="ARBA00006252"/>
    </source>
</evidence>
<feature type="domain" description="Flavodoxin-like fold" evidence="3">
    <location>
        <begin position="1"/>
        <end position="156"/>
    </location>
</feature>
<accession>A0A0A0JBY7</accession>
<dbReference type="AlphaFoldDB" id="A0A0A0JBY7"/>
<evidence type="ECO:0000256" key="2">
    <source>
        <dbReference type="ARBA" id="ARBA00023002"/>
    </source>
</evidence>
<dbReference type="PANTHER" id="PTHR10204">
    <property type="entry name" value="NAD P H OXIDOREDUCTASE-RELATED"/>
    <property type="match status" value="1"/>
</dbReference>
<dbReference type="InterPro" id="IPR003680">
    <property type="entry name" value="Flavodoxin_fold"/>
</dbReference>
<dbReference type="STRING" id="1385520.N802_13320"/>
<comment type="caution">
    <text evidence="4">The sequence shown here is derived from an EMBL/GenBank/DDBJ whole genome shotgun (WGS) entry which is preliminary data.</text>
</comment>
<dbReference type="InterPro" id="IPR029039">
    <property type="entry name" value="Flavoprotein-like_sf"/>
</dbReference>
<dbReference type="SUPFAM" id="SSF52218">
    <property type="entry name" value="Flavoproteins"/>
    <property type="match status" value="1"/>
</dbReference>
<dbReference type="EMBL" id="AVPJ01000002">
    <property type="protein sequence ID" value="KGN34324.1"/>
    <property type="molecule type" value="Genomic_DNA"/>
</dbReference>
<dbReference type="Proteomes" id="UP000030002">
    <property type="component" value="Unassembled WGS sequence"/>
</dbReference>
<dbReference type="GO" id="GO:0003955">
    <property type="term" value="F:NAD(P)H dehydrogenase (quinone) activity"/>
    <property type="evidence" value="ECO:0007669"/>
    <property type="project" value="TreeGrafter"/>
</dbReference>
<evidence type="ECO:0000259" key="3">
    <source>
        <dbReference type="Pfam" id="PF02525"/>
    </source>
</evidence>
<keyword evidence="5" id="KW-1185">Reference proteome</keyword>
<dbReference type="GO" id="GO:0005829">
    <property type="term" value="C:cytosol"/>
    <property type="evidence" value="ECO:0007669"/>
    <property type="project" value="TreeGrafter"/>
</dbReference>
<evidence type="ECO:0000313" key="5">
    <source>
        <dbReference type="Proteomes" id="UP000030002"/>
    </source>
</evidence>
<sequence length="201" mass="22017">MRTMVVVAHPRRESFSHAMAAGVAEAVLASGASIDWHDLYAEGFDPVLPVEETMTSGSSALDRHEIGSPLLRAHRDHLAQADALVVAHPNWWGKPPAMMAGWLDRVLVPGVAYELDTRTGAPRPLLGLRHLLVLNTSDTPADREREVFGDPLDLIWRQCVGGYLGEAQIQRRMFGPMAEADATQRRAWLDEVGALARALAN</sequence>
<dbReference type="eggNOG" id="COG2249">
    <property type="taxonomic scope" value="Bacteria"/>
</dbReference>
<dbReference type="Pfam" id="PF02525">
    <property type="entry name" value="Flavodoxin_2"/>
    <property type="match status" value="1"/>
</dbReference>
<gene>
    <name evidence="4" type="ORF">N802_13320</name>
</gene>
<dbReference type="PANTHER" id="PTHR10204:SF34">
    <property type="entry name" value="NAD(P)H DEHYDROGENASE [QUINONE] 1 ISOFORM 1"/>
    <property type="match status" value="1"/>
</dbReference>
<dbReference type="OrthoDB" id="9798454at2"/>
<keyword evidence="2" id="KW-0560">Oxidoreductase</keyword>
<dbReference type="RefSeq" id="WP_035912621.1">
    <property type="nucleotide sequence ID" value="NZ_AVPJ01000002.1"/>
</dbReference>
<dbReference type="Gene3D" id="3.40.50.360">
    <property type="match status" value="1"/>
</dbReference>
<dbReference type="InterPro" id="IPR051545">
    <property type="entry name" value="NAD(P)H_dehydrogenase_qn"/>
</dbReference>
<proteinExistence type="inferred from homology"/>
<reference evidence="4 5" key="1">
    <citation type="submission" date="2013-08" db="EMBL/GenBank/DDBJ databases">
        <title>The genome sequence of Knoellia sinensis.</title>
        <authorList>
            <person name="Zhu W."/>
            <person name="Wang G."/>
        </authorList>
    </citation>
    <scope>NUCLEOTIDE SEQUENCE [LARGE SCALE GENOMIC DNA]</scope>
    <source>
        <strain evidence="4 5">KCTC 19936</strain>
    </source>
</reference>